<evidence type="ECO:0000256" key="2">
    <source>
        <dbReference type="ARBA" id="ARBA00009508"/>
    </source>
</evidence>
<evidence type="ECO:0000256" key="5">
    <source>
        <dbReference type="ARBA" id="ARBA00025430"/>
    </source>
</evidence>
<dbReference type="AlphaFoldDB" id="A0A023EDE1"/>
<evidence type="ECO:0000256" key="1">
    <source>
        <dbReference type="ARBA" id="ARBA00004305"/>
    </source>
</evidence>
<dbReference type="Pfam" id="PF05347">
    <property type="entry name" value="Complex1_LYR"/>
    <property type="match status" value="1"/>
</dbReference>
<dbReference type="VEuPathDB" id="VectorBase:AALFPA_071050"/>
<sequence length="117" mass="13530">MSNLRREALKWYKTLQRTKDQVFAGDQRTIEAARQRIREEFLKNKDLSEEKDIQEKLKIARDVDIELRSTVVQAVKGDDNVYHAKITSDTKKVDNVMFDPNAELPPPRTKKCGGGKK</sequence>
<dbReference type="VEuPathDB" id="VectorBase:AALC636_018882"/>
<evidence type="ECO:0000256" key="9">
    <source>
        <dbReference type="SAM" id="MobiDB-lite"/>
    </source>
</evidence>
<dbReference type="EMBL" id="GAPW01006171">
    <property type="protein sequence ID" value="JAC07427.1"/>
    <property type="molecule type" value="mRNA"/>
</dbReference>
<accession>A0A023EDE1</accession>
<protein>
    <recommendedName>
        <fullName evidence="7">Complex III assembly factor LYRM7</fullName>
    </recommendedName>
    <alternativeName>
        <fullName evidence="8">LYR motif-containing protein 7</fullName>
    </alternativeName>
</protein>
<name>A0A023EDE1_AEDAL</name>
<dbReference type="GO" id="GO:0005759">
    <property type="term" value="C:mitochondrial matrix"/>
    <property type="evidence" value="ECO:0007669"/>
    <property type="project" value="UniProtKB-SubCell"/>
</dbReference>
<dbReference type="VEuPathDB" id="VectorBase:AALF013642"/>
<dbReference type="InterPro" id="IPR050435">
    <property type="entry name" value="MZM1/LYRM7"/>
</dbReference>
<evidence type="ECO:0000256" key="3">
    <source>
        <dbReference type="ARBA" id="ARBA00023128"/>
    </source>
</evidence>
<keyword evidence="4" id="KW-0143">Chaperone</keyword>
<evidence type="ECO:0000256" key="6">
    <source>
        <dbReference type="ARBA" id="ARBA00025809"/>
    </source>
</evidence>
<dbReference type="PANTHER" id="PTHR46749">
    <property type="entry name" value="COMPLEX III ASSEMBLY FACTOR LYRM7"/>
    <property type="match status" value="1"/>
</dbReference>
<organism evidence="11">
    <name type="scientific">Aedes albopictus</name>
    <name type="common">Asian tiger mosquito</name>
    <name type="synonym">Stegomyia albopicta</name>
    <dbReference type="NCBI Taxonomy" id="7160"/>
    <lineage>
        <taxon>Eukaryota</taxon>
        <taxon>Metazoa</taxon>
        <taxon>Ecdysozoa</taxon>
        <taxon>Arthropoda</taxon>
        <taxon>Hexapoda</taxon>
        <taxon>Insecta</taxon>
        <taxon>Pterygota</taxon>
        <taxon>Neoptera</taxon>
        <taxon>Endopterygota</taxon>
        <taxon>Diptera</taxon>
        <taxon>Nematocera</taxon>
        <taxon>Culicoidea</taxon>
        <taxon>Culicidae</taxon>
        <taxon>Culicinae</taxon>
        <taxon>Aedini</taxon>
        <taxon>Aedes</taxon>
        <taxon>Stegomyia</taxon>
    </lineage>
</organism>
<evidence type="ECO:0000256" key="4">
    <source>
        <dbReference type="ARBA" id="ARBA00023186"/>
    </source>
</evidence>
<comment type="function">
    <text evidence="5">Assembly factor required for Rieske Fe-S protein UQCRFS1 incorporation into the cytochrome b-c1 (CIII) complex. Functions as a chaperone, binding to this subunit within the mitochondrial matrix and stabilizing it prior to its translocation and insertion into the late CIII dimeric intermediate within the mitochondrial inner membrane.</text>
</comment>
<comment type="similarity">
    <text evidence="2">Belongs to the complex I LYR family.</text>
</comment>
<feature type="region of interest" description="Disordered" evidence="9">
    <location>
        <begin position="97"/>
        <end position="117"/>
    </location>
</feature>
<dbReference type="GO" id="GO:0034551">
    <property type="term" value="P:mitochondrial respiratory chain complex III assembly"/>
    <property type="evidence" value="ECO:0007669"/>
    <property type="project" value="InterPro"/>
</dbReference>
<dbReference type="CDD" id="cd20267">
    <property type="entry name" value="Complex1_LYR_LYRM7"/>
    <property type="match status" value="1"/>
</dbReference>
<keyword evidence="3" id="KW-0496">Mitochondrion</keyword>
<comment type="subunit">
    <text evidence="6">Interacts with UQCRFS1.</text>
</comment>
<proteinExistence type="evidence at transcript level"/>
<evidence type="ECO:0000256" key="8">
    <source>
        <dbReference type="ARBA" id="ARBA00031830"/>
    </source>
</evidence>
<dbReference type="InterPro" id="IPR045298">
    <property type="entry name" value="Complex1_LYR_LYRM7"/>
</dbReference>
<evidence type="ECO:0000256" key="7">
    <source>
        <dbReference type="ARBA" id="ARBA00026165"/>
    </source>
</evidence>
<evidence type="ECO:0000259" key="10">
    <source>
        <dbReference type="Pfam" id="PF05347"/>
    </source>
</evidence>
<dbReference type="InterPro" id="IPR008011">
    <property type="entry name" value="Complex1_LYR_dom"/>
</dbReference>
<evidence type="ECO:0000313" key="11">
    <source>
        <dbReference type="EMBL" id="JAC07427.1"/>
    </source>
</evidence>
<dbReference type="GO" id="GO:0044183">
    <property type="term" value="F:protein folding chaperone"/>
    <property type="evidence" value="ECO:0007669"/>
    <property type="project" value="TreeGrafter"/>
</dbReference>
<feature type="domain" description="Complex 1 LYR protein" evidence="10">
    <location>
        <begin position="6"/>
        <end position="62"/>
    </location>
</feature>
<reference evidence="11" key="1">
    <citation type="journal article" date="2014" name="PLoS Negl. Trop. Dis.">
        <title>Identification and characterization of seminal fluid proteins in the Asian tiger mosquito, Aedes albopictus.</title>
        <authorList>
            <person name="Boes K.E."/>
            <person name="Ribeiro J.M."/>
            <person name="Wong A."/>
            <person name="Harrington L.C."/>
            <person name="Wolfner M.F."/>
            <person name="Sirot L.K."/>
        </authorList>
    </citation>
    <scope>NUCLEOTIDE SEQUENCE</scope>
    <source>
        <tissue evidence="11">Reproductive organs</tissue>
    </source>
</reference>
<feature type="compositionally biased region" description="Basic residues" evidence="9">
    <location>
        <begin position="108"/>
        <end position="117"/>
    </location>
</feature>
<comment type="subcellular location">
    <subcellularLocation>
        <location evidence="1">Mitochondrion matrix</location>
    </subcellularLocation>
</comment>
<dbReference type="PANTHER" id="PTHR46749:SF1">
    <property type="entry name" value="COMPLEX III ASSEMBLY FACTOR LYRM7"/>
    <property type="match status" value="1"/>
</dbReference>